<evidence type="ECO:0000256" key="7">
    <source>
        <dbReference type="SAM" id="Phobius"/>
    </source>
</evidence>
<reference evidence="11" key="1">
    <citation type="submission" date="2016-10" db="EMBL/GenBank/DDBJ databases">
        <authorList>
            <person name="Varghese N."/>
            <person name="Submissions S."/>
        </authorList>
    </citation>
    <scope>NUCLEOTIDE SEQUENCE [LARGE SCALE GENOMIC DNA]</scope>
    <source>
        <strain evidence="11">OK042</strain>
    </source>
</reference>
<dbReference type="GO" id="GO:0005886">
    <property type="term" value="C:plasma membrane"/>
    <property type="evidence" value="ECO:0007669"/>
    <property type="project" value="UniProtKB-SubCell"/>
</dbReference>
<evidence type="ECO:0000259" key="8">
    <source>
        <dbReference type="Pfam" id="PF02687"/>
    </source>
</evidence>
<proteinExistence type="inferred from homology"/>
<name>A0A1I3KRE4_9BACL</name>
<keyword evidence="11" id="KW-1185">Reference proteome</keyword>
<keyword evidence="2" id="KW-1003">Cell membrane</keyword>
<evidence type="ECO:0000256" key="3">
    <source>
        <dbReference type="ARBA" id="ARBA00022692"/>
    </source>
</evidence>
<dbReference type="PANTHER" id="PTHR30572:SF4">
    <property type="entry name" value="ABC TRANSPORTER PERMEASE YTRF"/>
    <property type="match status" value="1"/>
</dbReference>
<feature type="domain" description="ABC3 transporter permease C-terminal" evidence="8">
    <location>
        <begin position="286"/>
        <end position="397"/>
    </location>
</feature>
<evidence type="ECO:0000313" key="11">
    <source>
        <dbReference type="Proteomes" id="UP000198915"/>
    </source>
</evidence>
<dbReference type="RefSeq" id="WP_092265965.1">
    <property type="nucleotide sequence ID" value="NZ_FORT01000001.1"/>
</dbReference>
<dbReference type="Pfam" id="PF02687">
    <property type="entry name" value="FtsX"/>
    <property type="match status" value="1"/>
</dbReference>
<keyword evidence="5 7" id="KW-0472">Membrane</keyword>
<organism evidence="10 11">
    <name type="scientific">Brevibacillus centrosporus</name>
    <dbReference type="NCBI Taxonomy" id="54910"/>
    <lineage>
        <taxon>Bacteria</taxon>
        <taxon>Bacillati</taxon>
        <taxon>Bacillota</taxon>
        <taxon>Bacilli</taxon>
        <taxon>Bacillales</taxon>
        <taxon>Paenibacillaceae</taxon>
        <taxon>Brevibacillus</taxon>
    </lineage>
</organism>
<feature type="transmembrane region" description="Helical" evidence="7">
    <location>
        <begin position="368"/>
        <end position="388"/>
    </location>
</feature>
<feature type="transmembrane region" description="Helical" evidence="7">
    <location>
        <begin position="330"/>
        <end position="356"/>
    </location>
</feature>
<comment type="subcellular location">
    <subcellularLocation>
        <location evidence="1">Cell membrane</location>
        <topology evidence="1">Multi-pass membrane protein</topology>
    </subcellularLocation>
</comment>
<evidence type="ECO:0000256" key="5">
    <source>
        <dbReference type="ARBA" id="ARBA00023136"/>
    </source>
</evidence>
<keyword evidence="3 7" id="KW-0812">Transmembrane</keyword>
<feature type="transmembrane region" description="Helical" evidence="7">
    <location>
        <begin position="281"/>
        <end position="306"/>
    </location>
</feature>
<evidence type="ECO:0000256" key="2">
    <source>
        <dbReference type="ARBA" id="ARBA00022475"/>
    </source>
</evidence>
<keyword evidence="4 7" id="KW-1133">Transmembrane helix</keyword>
<dbReference type="InterPro" id="IPR050250">
    <property type="entry name" value="Macrolide_Exporter_MacB"/>
</dbReference>
<sequence>MSFIECVRISFRSIRANGLRSILTMLGIIIGVAAVIAMVAIGEGTSSSVASQINGLGSNLLIVSPGQATQGRVNLGAGSLNTLTLADAEAIETKESVSGVAPSVNGRAQIVWGASNYSSSLEGTTAAFLQVRNAQVESGRFFSNFEVKQQFNVAVIGTEVASNLFANNSTNPIGQTVQINRIPFTIIGVLKSQGSSGMTNNDDRILIPITTAMSRLTGGKNVGTIYVSAASADQMEQAQADIQSTLRSNHNLRPQTADDFRITSQSDILSTAQEVSSSMTALLSGIAAISLIVGGIGVMNIMLVSVTERTREIGIRKAIGAKRGDILRQFLIEAVTLSLIGGIVGIVIGVGAALLISKFGGMTTAISVSPILYAFLTSSLVGVVFGVYPARKAAQLKPIDALRYE</sequence>
<evidence type="ECO:0000256" key="1">
    <source>
        <dbReference type="ARBA" id="ARBA00004651"/>
    </source>
</evidence>
<accession>A0A1I3KRE4</accession>
<dbReference type="InterPro" id="IPR003838">
    <property type="entry name" value="ABC3_permease_C"/>
</dbReference>
<dbReference type="GO" id="GO:0022857">
    <property type="term" value="F:transmembrane transporter activity"/>
    <property type="evidence" value="ECO:0007669"/>
    <property type="project" value="TreeGrafter"/>
</dbReference>
<gene>
    <name evidence="10" type="ORF">SAMN05518846_10167</name>
</gene>
<comment type="similarity">
    <text evidence="6">Belongs to the ABC-4 integral membrane protein family.</text>
</comment>
<evidence type="ECO:0000256" key="4">
    <source>
        <dbReference type="ARBA" id="ARBA00022989"/>
    </source>
</evidence>
<dbReference type="AlphaFoldDB" id="A0A1I3KRE4"/>
<evidence type="ECO:0000259" key="9">
    <source>
        <dbReference type="Pfam" id="PF12704"/>
    </source>
</evidence>
<protein>
    <submittedName>
        <fullName evidence="10">Putative ABC transport system permease protein</fullName>
    </submittedName>
</protein>
<dbReference type="PANTHER" id="PTHR30572">
    <property type="entry name" value="MEMBRANE COMPONENT OF TRANSPORTER-RELATED"/>
    <property type="match status" value="1"/>
</dbReference>
<dbReference type="Pfam" id="PF12704">
    <property type="entry name" value="MacB_PCD"/>
    <property type="match status" value="1"/>
</dbReference>
<dbReference type="Proteomes" id="UP000198915">
    <property type="component" value="Unassembled WGS sequence"/>
</dbReference>
<dbReference type="InterPro" id="IPR025857">
    <property type="entry name" value="MacB_PCD"/>
</dbReference>
<evidence type="ECO:0000313" key="10">
    <source>
        <dbReference type="EMBL" id="SFI75017.1"/>
    </source>
</evidence>
<evidence type="ECO:0000256" key="6">
    <source>
        <dbReference type="ARBA" id="ARBA00038076"/>
    </source>
</evidence>
<feature type="transmembrane region" description="Helical" evidence="7">
    <location>
        <begin position="21"/>
        <end position="42"/>
    </location>
</feature>
<dbReference type="STRING" id="1884381.SAMN05518846_10167"/>
<feature type="domain" description="MacB-like periplasmic core" evidence="9">
    <location>
        <begin position="21"/>
        <end position="244"/>
    </location>
</feature>
<dbReference type="EMBL" id="FORT01000001">
    <property type="protein sequence ID" value="SFI75017.1"/>
    <property type="molecule type" value="Genomic_DNA"/>
</dbReference>